<keyword evidence="5" id="KW-0547">Nucleotide-binding</keyword>
<dbReference type="InterPro" id="IPR027417">
    <property type="entry name" value="P-loop_NTPase"/>
</dbReference>
<evidence type="ECO:0000313" key="9">
    <source>
        <dbReference type="EMBL" id="GAA2879611.1"/>
    </source>
</evidence>
<dbReference type="PROSITE" id="PS00211">
    <property type="entry name" value="ABC_TRANSPORTER_1"/>
    <property type="match status" value="1"/>
</dbReference>
<evidence type="ECO:0000256" key="7">
    <source>
        <dbReference type="ARBA" id="ARBA00023136"/>
    </source>
</evidence>
<dbReference type="PANTHER" id="PTHR43297">
    <property type="entry name" value="OLIGOPEPTIDE TRANSPORT ATP-BINDING PROTEIN APPD"/>
    <property type="match status" value="1"/>
</dbReference>
<evidence type="ECO:0000313" key="10">
    <source>
        <dbReference type="Proteomes" id="UP001500831"/>
    </source>
</evidence>
<dbReference type="InterPro" id="IPR003593">
    <property type="entry name" value="AAA+_ATPase"/>
</dbReference>
<evidence type="ECO:0000259" key="8">
    <source>
        <dbReference type="PROSITE" id="PS50893"/>
    </source>
</evidence>
<comment type="subcellular location">
    <subcellularLocation>
        <location evidence="1">Cell membrane</location>
        <topology evidence="1">Peripheral membrane protein</topology>
    </subcellularLocation>
</comment>
<comment type="caution">
    <text evidence="9">The sequence shown here is derived from an EMBL/GenBank/DDBJ whole genome shotgun (WGS) entry which is preliminary data.</text>
</comment>
<dbReference type="EMBL" id="BAAAVI010000029">
    <property type="protein sequence ID" value="GAA2879611.1"/>
    <property type="molecule type" value="Genomic_DNA"/>
</dbReference>
<name>A0ABN3VZR5_9ACTN</name>
<dbReference type="PANTHER" id="PTHR43297:SF2">
    <property type="entry name" value="DIPEPTIDE TRANSPORT ATP-BINDING PROTEIN DPPD"/>
    <property type="match status" value="1"/>
</dbReference>
<dbReference type="Proteomes" id="UP001500831">
    <property type="component" value="Unassembled WGS sequence"/>
</dbReference>
<accession>A0ABN3VZR5</accession>
<dbReference type="SUPFAM" id="SSF52540">
    <property type="entry name" value="P-loop containing nucleoside triphosphate hydrolases"/>
    <property type="match status" value="1"/>
</dbReference>
<comment type="similarity">
    <text evidence="2">Belongs to the ABC transporter superfamily.</text>
</comment>
<dbReference type="PROSITE" id="PS50893">
    <property type="entry name" value="ABC_TRANSPORTER_2"/>
    <property type="match status" value="1"/>
</dbReference>
<evidence type="ECO:0000256" key="2">
    <source>
        <dbReference type="ARBA" id="ARBA00005417"/>
    </source>
</evidence>
<dbReference type="SMART" id="SM00382">
    <property type="entry name" value="AAA"/>
    <property type="match status" value="1"/>
</dbReference>
<keyword evidence="7" id="KW-0472">Membrane</keyword>
<dbReference type="InterPro" id="IPR017871">
    <property type="entry name" value="ABC_transporter-like_CS"/>
</dbReference>
<organism evidence="9 10">
    <name type="scientific">Streptosporangium fragile</name>
    <dbReference type="NCBI Taxonomy" id="46186"/>
    <lineage>
        <taxon>Bacteria</taxon>
        <taxon>Bacillati</taxon>
        <taxon>Actinomycetota</taxon>
        <taxon>Actinomycetes</taxon>
        <taxon>Streptosporangiales</taxon>
        <taxon>Streptosporangiaceae</taxon>
        <taxon>Streptosporangium</taxon>
    </lineage>
</organism>
<dbReference type="GO" id="GO:0005524">
    <property type="term" value="F:ATP binding"/>
    <property type="evidence" value="ECO:0007669"/>
    <property type="project" value="UniProtKB-KW"/>
</dbReference>
<evidence type="ECO:0000256" key="1">
    <source>
        <dbReference type="ARBA" id="ARBA00004202"/>
    </source>
</evidence>
<dbReference type="CDD" id="cd03257">
    <property type="entry name" value="ABC_NikE_OppD_transporters"/>
    <property type="match status" value="1"/>
</dbReference>
<evidence type="ECO:0000256" key="6">
    <source>
        <dbReference type="ARBA" id="ARBA00022840"/>
    </source>
</evidence>
<dbReference type="Gene3D" id="3.40.50.300">
    <property type="entry name" value="P-loop containing nucleotide triphosphate hydrolases"/>
    <property type="match status" value="1"/>
</dbReference>
<gene>
    <name evidence="9" type="ORF">GCM10010517_41990</name>
</gene>
<feature type="domain" description="ABC transporter" evidence="8">
    <location>
        <begin position="4"/>
        <end position="270"/>
    </location>
</feature>
<protein>
    <submittedName>
        <fullName evidence="9">ABC transporter ATP-binding protein</fullName>
    </submittedName>
</protein>
<evidence type="ECO:0000256" key="3">
    <source>
        <dbReference type="ARBA" id="ARBA00022448"/>
    </source>
</evidence>
<sequence length="287" mass="30182">MTLLEIEDLTVRFGAGPGAPAPVVDRVGFSLGAGERLGLIGESGSGKSLTALAIAGLLPPGATATGSVRLSVPLNAGIRRVRPVPIGPQELLGQRERILAGLRGDVIGFVFQEPLTALNPMMRVGAQIGEPLRIHRGHSRRAARAAAVELAARVGLPDPERIVRAYPHQLSGGQRQRVGIAVALACRPALIIADEPTTALDVTVQAEILRLLSGLVHEEGSALLFISHDLAVVAQTCERVAVMRGGRILEEGPTLDVLRDPREPYTGELVAAARATAWTGVRQEIGP</sequence>
<keyword evidence="10" id="KW-1185">Reference proteome</keyword>
<keyword evidence="3" id="KW-0813">Transport</keyword>
<evidence type="ECO:0000256" key="4">
    <source>
        <dbReference type="ARBA" id="ARBA00022475"/>
    </source>
</evidence>
<evidence type="ECO:0000256" key="5">
    <source>
        <dbReference type="ARBA" id="ARBA00022741"/>
    </source>
</evidence>
<keyword evidence="6 9" id="KW-0067">ATP-binding</keyword>
<dbReference type="InterPro" id="IPR050388">
    <property type="entry name" value="ABC_Ni/Peptide_Import"/>
</dbReference>
<dbReference type="Pfam" id="PF00005">
    <property type="entry name" value="ABC_tran"/>
    <property type="match status" value="1"/>
</dbReference>
<reference evidence="9 10" key="1">
    <citation type="journal article" date="2019" name="Int. J. Syst. Evol. Microbiol.">
        <title>The Global Catalogue of Microorganisms (GCM) 10K type strain sequencing project: providing services to taxonomists for standard genome sequencing and annotation.</title>
        <authorList>
            <consortium name="The Broad Institute Genomics Platform"/>
            <consortium name="The Broad Institute Genome Sequencing Center for Infectious Disease"/>
            <person name="Wu L."/>
            <person name="Ma J."/>
        </authorList>
    </citation>
    <scope>NUCLEOTIDE SEQUENCE [LARGE SCALE GENOMIC DNA]</scope>
    <source>
        <strain evidence="9 10">JCM 6242</strain>
    </source>
</reference>
<dbReference type="RefSeq" id="WP_344974061.1">
    <property type="nucleotide sequence ID" value="NZ_BAAAVI010000029.1"/>
</dbReference>
<dbReference type="InterPro" id="IPR003439">
    <property type="entry name" value="ABC_transporter-like_ATP-bd"/>
</dbReference>
<proteinExistence type="inferred from homology"/>
<keyword evidence="4" id="KW-1003">Cell membrane</keyword>